<dbReference type="SUPFAM" id="SSF103491">
    <property type="entry name" value="Preprotein translocase SecY subunit"/>
    <property type="match status" value="1"/>
</dbReference>
<feature type="transmembrane region" description="Helical" evidence="10">
    <location>
        <begin position="173"/>
        <end position="195"/>
    </location>
</feature>
<evidence type="ECO:0000313" key="12">
    <source>
        <dbReference type="EMBL" id="NMB69977.1"/>
    </source>
</evidence>
<dbReference type="PROSITE" id="PS00756">
    <property type="entry name" value="SECY_2"/>
    <property type="match status" value="1"/>
</dbReference>
<dbReference type="HAMAP" id="MF_01465">
    <property type="entry name" value="SecY"/>
    <property type="match status" value="1"/>
</dbReference>
<name>A0A7X9DKA9_UNCKA</name>
<comment type="caution">
    <text evidence="12">The sequence shown here is derived from an EMBL/GenBank/DDBJ whole genome shotgun (WGS) entry which is preliminary data.</text>
</comment>
<dbReference type="GO" id="GO:0065002">
    <property type="term" value="P:intracellular protein transmembrane transport"/>
    <property type="evidence" value="ECO:0007669"/>
    <property type="project" value="UniProtKB-UniRule"/>
</dbReference>
<evidence type="ECO:0000256" key="10">
    <source>
        <dbReference type="HAMAP-Rule" id="MF_01465"/>
    </source>
</evidence>
<keyword evidence="8 10" id="KW-0472">Membrane</keyword>
<evidence type="ECO:0000256" key="1">
    <source>
        <dbReference type="ARBA" id="ARBA00004141"/>
    </source>
</evidence>
<dbReference type="PANTHER" id="PTHR10906">
    <property type="entry name" value="SECY/SEC61-ALPHA FAMILY MEMBER"/>
    <property type="match status" value="1"/>
</dbReference>
<dbReference type="InterPro" id="IPR030659">
    <property type="entry name" value="SecY_CS"/>
</dbReference>
<dbReference type="PRINTS" id="PR00303">
    <property type="entry name" value="SECYTRNLCASE"/>
</dbReference>
<feature type="transmembrane region" description="Helical" evidence="10">
    <location>
        <begin position="65"/>
        <end position="87"/>
    </location>
</feature>
<gene>
    <name evidence="10 12" type="primary">secY</name>
    <name evidence="12" type="ORF">GYA27_02140</name>
</gene>
<feature type="transmembrane region" description="Helical" evidence="10">
    <location>
        <begin position="299"/>
        <end position="317"/>
    </location>
</feature>
<feature type="transmembrane region" description="Helical" evidence="10">
    <location>
        <begin position="108"/>
        <end position="129"/>
    </location>
</feature>
<keyword evidence="4 10" id="KW-0812">Transmembrane</keyword>
<dbReference type="InterPro" id="IPR026593">
    <property type="entry name" value="SecY"/>
</dbReference>
<comment type="subcellular location">
    <subcellularLocation>
        <location evidence="10">Cell membrane</location>
        <topology evidence="10">Multi-pass membrane protein</topology>
    </subcellularLocation>
    <subcellularLocation>
        <location evidence="1">Membrane</location>
        <topology evidence="1">Multi-pass membrane protein</topology>
    </subcellularLocation>
</comment>
<dbReference type="PIRSF" id="PIRSF004557">
    <property type="entry name" value="SecY"/>
    <property type="match status" value="1"/>
</dbReference>
<dbReference type="GO" id="GO:0006605">
    <property type="term" value="P:protein targeting"/>
    <property type="evidence" value="ECO:0007669"/>
    <property type="project" value="UniProtKB-UniRule"/>
</dbReference>
<organism evidence="12 13">
    <name type="scientific">candidate division WWE3 bacterium</name>
    <dbReference type="NCBI Taxonomy" id="2053526"/>
    <lineage>
        <taxon>Bacteria</taxon>
        <taxon>Katanobacteria</taxon>
    </lineage>
</organism>
<keyword evidence="5 10" id="KW-0653">Protein transport</keyword>
<evidence type="ECO:0000256" key="7">
    <source>
        <dbReference type="ARBA" id="ARBA00023010"/>
    </source>
</evidence>
<proteinExistence type="inferred from homology"/>
<dbReference type="EMBL" id="JAAZNL010000020">
    <property type="protein sequence ID" value="NMB69977.1"/>
    <property type="molecule type" value="Genomic_DNA"/>
</dbReference>
<dbReference type="Proteomes" id="UP000526033">
    <property type="component" value="Unassembled WGS sequence"/>
</dbReference>
<dbReference type="InterPro" id="IPR023201">
    <property type="entry name" value="SecY_dom_sf"/>
</dbReference>
<feature type="transmembrane region" description="Helical" evidence="10">
    <location>
        <begin position="141"/>
        <end position="161"/>
    </location>
</feature>
<reference evidence="12 13" key="1">
    <citation type="journal article" date="2020" name="Biotechnol. Biofuels">
        <title>New insights from the biogas microbiome by comprehensive genome-resolved metagenomics of nearly 1600 species originating from multiple anaerobic digesters.</title>
        <authorList>
            <person name="Campanaro S."/>
            <person name="Treu L."/>
            <person name="Rodriguez-R L.M."/>
            <person name="Kovalovszki A."/>
            <person name="Ziels R.M."/>
            <person name="Maus I."/>
            <person name="Zhu X."/>
            <person name="Kougias P.G."/>
            <person name="Basile A."/>
            <person name="Luo G."/>
            <person name="Schluter A."/>
            <person name="Konstantinidis K.T."/>
            <person name="Angelidaki I."/>
        </authorList>
    </citation>
    <scope>NUCLEOTIDE SEQUENCE [LARGE SCALE GENOMIC DNA]</scope>
    <source>
        <strain evidence="12">AS27yjCOA_165</strain>
    </source>
</reference>
<dbReference type="NCBIfam" id="TIGR00967">
    <property type="entry name" value="3a0501s007"/>
    <property type="match status" value="1"/>
</dbReference>
<evidence type="ECO:0000256" key="4">
    <source>
        <dbReference type="ARBA" id="ARBA00022692"/>
    </source>
</evidence>
<dbReference type="InterPro" id="IPR002208">
    <property type="entry name" value="SecY/SEC61-alpha"/>
</dbReference>
<feature type="transmembrane region" description="Helical" evidence="10">
    <location>
        <begin position="381"/>
        <end position="402"/>
    </location>
</feature>
<sequence>MVANFLKNAEIRKKLAITAILIVVFRLVAHVPVPGIDLNAIRSYIQGNAFFGLLDLFSGGGFQNFSIATLGLAPYINVSIAMQLLTMMIPSLEELQKEGEYGREKINMYTKLLTVPMSMIQGYGIYFWLNRQGVIRTLSPLDLIIFVLTLTAGAILLVWLGELISEYGIGNGISLLIFVGIISQLPAGITGYLASVTSYNFGNTLLFVALSLAVIVAVVLINEGTRNVSIEYGRSGVRSEKISNFLPIKVNQAGVIPIIFAVSLVLIPSMISGPLQTSSNGLAQKAGYFLAQNFNANSVGYNVLYFLLVVGFTYFYTSVQFNSEKVADDIKKRGGFIPGIRPGKSTADFLKAIVNRITFTGALFLGVIAILPYLVQKYIGVSNLSIGGTGLLIVVSVVLETVRQMESLMVTRNYDSFLR</sequence>
<evidence type="ECO:0000256" key="3">
    <source>
        <dbReference type="ARBA" id="ARBA00022448"/>
    </source>
</evidence>
<keyword evidence="6 10" id="KW-1133">Transmembrane helix</keyword>
<protein>
    <recommendedName>
        <fullName evidence="9 10">Protein translocase subunit SecY</fullName>
    </recommendedName>
</protein>
<dbReference type="AlphaFoldDB" id="A0A7X9DKA9"/>
<comment type="function">
    <text evidence="10">The central subunit of the protein translocation channel SecYEG. Consists of two halves formed by TMs 1-5 and 6-10. These two domains form a lateral gate at the front which open onto the bilayer between TMs 2 and 7, and are clamped together by SecE at the back. The channel is closed by both a pore ring composed of hydrophobic SecY resides and a short helix (helix 2A) on the extracellular side of the membrane which forms a plug. The plug probably moves laterally to allow the channel to open. The ring and the pore may move independently.</text>
</comment>
<dbReference type="Pfam" id="PF00344">
    <property type="entry name" value="SecY"/>
    <property type="match status" value="1"/>
</dbReference>
<dbReference type="GO" id="GO:0043952">
    <property type="term" value="P:protein transport by the Sec complex"/>
    <property type="evidence" value="ECO:0007669"/>
    <property type="project" value="UniProtKB-UniRule"/>
</dbReference>
<evidence type="ECO:0000256" key="6">
    <source>
        <dbReference type="ARBA" id="ARBA00022989"/>
    </source>
</evidence>
<comment type="caution">
    <text evidence="10">Lacks conserved residue(s) required for the propagation of feature annotation.</text>
</comment>
<keyword evidence="10" id="KW-1003">Cell membrane</keyword>
<comment type="similarity">
    <text evidence="2 10 11">Belongs to the SecY/SEC61-alpha family.</text>
</comment>
<comment type="subunit">
    <text evidence="10">Component of the Sec protein translocase complex. Heterotrimer consisting of SecY, SecE and SecG subunits. The heterotrimers can form oligomers, although 1 heterotrimer is thought to be able to translocate proteins. Interacts with the ribosome. Interacts with SecDF, and other proteins may be involved. Interacts with SecA.</text>
</comment>
<evidence type="ECO:0000256" key="8">
    <source>
        <dbReference type="ARBA" id="ARBA00023136"/>
    </source>
</evidence>
<dbReference type="GO" id="GO:0005886">
    <property type="term" value="C:plasma membrane"/>
    <property type="evidence" value="ECO:0007669"/>
    <property type="project" value="UniProtKB-SubCell"/>
</dbReference>
<dbReference type="Gene3D" id="1.10.3370.10">
    <property type="entry name" value="SecY subunit domain"/>
    <property type="match status" value="1"/>
</dbReference>
<evidence type="ECO:0000313" key="13">
    <source>
        <dbReference type="Proteomes" id="UP000526033"/>
    </source>
</evidence>
<dbReference type="FunFam" id="1.10.3370.10:FF:000001">
    <property type="entry name" value="Preprotein translocase subunit SecY"/>
    <property type="match status" value="1"/>
</dbReference>
<evidence type="ECO:0000256" key="5">
    <source>
        <dbReference type="ARBA" id="ARBA00022927"/>
    </source>
</evidence>
<evidence type="ECO:0000256" key="2">
    <source>
        <dbReference type="ARBA" id="ARBA00005751"/>
    </source>
</evidence>
<accession>A0A7X9DKA9</accession>
<feature type="transmembrane region" description="Helical" evidence="10">
    <location>
        <begin position="353"/>
        <end position="375"/>
    </location>
</feature>
<keyword evidence="3 10" id="KW-0813">Transport</keyword>
<evidence type="ECO:0000256" key="11">
    <source>
        <dbReference type="RuleBase" id="RU004349"/>
    </source>
</evidence>
<keyword evidence="7 10" id="KW-0811">Translocation</keyword>
<feature type="transmembrane region" description="Helical" evidence="10">
    <location>
        <begin position="201"/>
        <end position="221"/>
    </location>
</feature>
<evidence type="ECO:0000256" key="9">
    <source>
        <dbReference type="ARBA" id="ARBA00039733"/>
    </source>
</evidence>
<feature type="transmembrane region" description="Helical" evidence="10">
    <location>
        <begin position="253"/>
        <end position="271"/>
    </location>
</feature>